<gene>
    <name evidence="1" type="ORF">CI610_03147</name>
</gene>
<evidence type="ECO:0000313" key="1">
    <source>
        <dbReference type="EMBL" id="PJE77922.1"/>
    </source>
</evidence>
<organism evidence="1">
    <name type="scientific">invertebrate metagenome</name>
    <dbReference type="NCBI Taxonomy" id="1711999"/>
    <lineage>
        <taxon>unclassified sequences</taxon>
        <taxon>metagenomes</taxon>
        <taxon>organismal metagenomes</taxon>
    </lineage>
</organism>
<proteinExistence type="predicted"/>
<comment type="caution">
    <text evidence="1">The sequence shown here is derived from an EMBL/GenBank/DDBJ whole genome shotgun (WGS) entry which is preliminary data.</text>
</comment>
<accession>A0A2H9T3Z0</accession>
<reference evidence="1" key="1">
    <citation type="journal article" date="2017" name="Appl. Environ. Microbiol.">
        <title>Molecular characterization of an Endozoicomonas-like organism causing infection in king scallop Pecten maximus L.</title>
        <authorList>
            <person name="Cano I."/>
            <person name="van Aerle R."/>
            <person name="Ross S."/>
            <person name="Verner-Jeffreys D.W."/>
            <person name="Paley R.K."/>
            <person name="Rimmer G."/>
            <person name="Ryder D."/>
            <person name="Hooper P."/>
            <person name="Stone D."/>
            <person name="Feist S.W."/>
        </authorList>
    </citation>
    <scope>NUCLEOTIDE SEQUENCE</scope>
</reference>
<name>A0A2H9T3Z0_9ZZZZ</name>
<protein>
    <submittedName>
        <fullName evidence="1">Uncharacterized protein</fullName>
    </submittedName>
</protein>
<dbReference type="EMBL" id="NSIT01000324">
    <property type="protein sequence ID" value="PJE77922.1"/>
    <property type="molecule type" value="Genomic_DNA"/>
</dbReference>
<sequence length="47" mass="6016">MMNKTLLLQIITLLENECRWRYPLTYFHWSRTSRDQRREVRNRYLLT</sequence>
<dbReference type="AlphaFoldDB" id="A0A2H9T3Z0"/>